<proteinExistence type="predicted"/>
<dbReference type="EMBL" id="JASXSX010000001">
    <property type="protein sequence ID" value="MDT3766491.1"/>
    <property type="molecule type" value="Genomic_DNA"/>
</dbReference>
<keyword evidence="1" id="KW-0812">Transmembrane</keyword>
<keyword evidence="1" id="KW-1133">Transmembrane helix</keyword>
<dbReference type="RefSeq" id="WP_313271446.1">
    <property type="nucleotide sequence ID" value="NZ_JASXSX010000001.1"/>
</dbReference>
<reference evidence="2 3" key="1">
    <citation type="submission" date="2023-06" db="EMBL/GenBank/DDBJ databases">
        <title>Draft genome sequence of Gleimia hominis type strain CCUG 57540T.</title>
        <authorList>
            <person name="Salva-Serra F."/>
            <person name="Cardew S."/>
            <person name="Jensie Markopoulos S."/>
            <person name="Ohlen M."/>
            <person name="Inganas E."/>
            <person name="Svensson-Stadler L."/>
            <person name="Moore E.R.B."/>
        </authorList>
    </citation>
    <scope>NUCLEOTIDE SEQUENCE [LARGE SCALE GENOMIC DNA]</scope>
    <source>
        <strain evidence="2 3">CCUG 57540</strain>
    </source>
</reference>
<keyword evidence="1" id="KW-0472">Membrane</keyword>
<accession>A0ABU3I976</accession>
<feature type="transmembrane region" description="Helical" evidence="1">
    <location>
        <begin position="94"/>
        <end position="116"/>
    </location>
</feature>
<comment type="caution">
    <text evidence="2">The sequence shown here is derived from an EMBL/GenBank/DDBJ whole genome shotgun (WGS) entry which is preliminary data.</text>
</comment>
<sequence>MAEDTRPTPPVAVVNTTQSRPNTSIGELFGELSNQITSLIRGEIELTKLKATSTVKKAGLGAGLLAGGAVFGLFMLGWIFRTIEKAIALALPEWAAALIVVGILLVITLILVLVGIQALKKGMAEKPDPSTNLKLDVAAAKMGLDKK</sequence>
<dbReference type="Proteomes" id="UP001247542">
    <property type="component" value="Unassembled WGS sequence"/>
</dbReference>
<evidence type="ECO:0000256" key="1">
    <source>
        <dbReference type="SAM" id="Phobius"/>
    </source>
</evidence>
<dbReference type="Pfam" id="PF07332">
    <property type="entry name" value="Phage_holin_3_6"/>
    <property type="match status" value="1"/>
</dbReference>
<organism evidence="2 3">
    <name type="scientific">Gleimia hominis</name>
    <dbReference type="NCBI Taxonomy" id="595468"/>
    <lineage>
        <taxon>Bacteria</taxon>
        <taxon>Bacillati</taxon>
        <taxon>Actinomycetota</taxon>
        <taxon>Actinomycetes</taxon>
        <taxon>Actinomycetales</taxon>
        <taxon>Actinomycetaceae</taxon>
        <taxon>Gleimia</taxon>
    </lineage>
</organism>
<feature type="transmembrane region" description="Helical" evidence="1">
    <location>
        <begin position="58"/>
        <end position="79"/>
    </location>
</feature>
<gene>
    <name evidence="2" type="ORF">QS713_00170</name>
</gene>
<evidence type="ECO:0000313" key="2">
    <source>
        <dbReference type="EMBL" id="MDT3766491.1"/>
    </source>
</evidence>
<name>A0ABU3I976_9ACTO</name>
<protein>
    <submittedName>
        <fullName evidence="2">Phage holin family protein</fullName>
    </submittedName>
</protein>
<keyword evidence="3" id="KW-1185">Reference proteome</keyword>
<dbReference type="InterPro" id="IPR009937">
    <property type="entry name" value="Phage_holin_3_6"/>
</dbReference>
<evidence type="ECO:0000313" key="3">
    <source>
        <dbReference type="Proteomes" id="UP001247542"/>
    </source>
</evidence>